<reference evidence="3" key="1">
    <citation type="submission" date="2023-07" db="EMBL/GenBank/DDBJ databases">
        <title>A chromosome-level genome assembly of Lolium multiflorum.</title>
        <authorList>
            <person name="Chen Y."/>
            <person name="Copetti D."/>
            <person name="Kolliker R."/>
            <person name="Studer B."/>
        </authorList>
    </citation>
    <scope>NUCLEOTIDE SEQUENCE</scope>
    <source>
        <strain evidence="3">02402/16</strain>
        <tissue evidence="3">Leaf</tissue>
    </source>
</reference>
<dbReference type="InterPro" id="IPR016197">
    <property type="entry name" value="Chromo-like_dom_sf"/>
</dbReference>
<dbReference type="AlphaFoldDB" id="A0AAD8SIK3"/>
<dbReference type="SUPFAM" id="SSF54160">
    <property type="entry name" value="Chromo domain-like"/>
    <property type="match status" value="1"/>
</dbReference>
<organism evidence="3 4">
    <name type="scientific">Lolium multiflorum</name>
    <name type="common">Italian ryegrass</name>
    <name type="synonym">Lolium perenne subsp. multiflorum</name>
    <dbReference type="NCBI Taxonomy" id="4521"/>
    <lineage>
        <taxon>Eukaryota</taxon>
        <taxon>Viridiplantae</taxon>
        <taxon>Streptophyta</taxon>
        <taxon>Embryophyta</taxon>
        <taxon>Tracheophyta</taxon>
        <taxon>Spermatophyta</taxon>
        <taxon>Magnoliopsida</taxon>
        <taxon>Liliopsida</taxon>
        <taxon>Poales</taxon>
        <taxon>Poaceae</taxon>
        <taxon>BOP clade</taxon>
        <taxon>Pooideae</taxon>
        <taxon>Poodae</taxon>
        <taxon>Poeae</taxon>
        <taxon>Poeae Chloroplast Group 2 (Poeae type)</taxon>
        <taxon>Loliodinae</taxon>
        <taxon>Loliinae</taxon>
        <taxon>Lolium</taxon>
    </lineage>
</organism>
<proteinExistence type="predicted"/>
<evidence type="ECO:0000313" key="3">
    <source>
        <dbReference type="EMBL" id="KAK1652046.1"/>
    </source>
</evidence>
<feature type="domain" description="Chromo" evidence="2">
    <location>
        <begin position="347"/>
        <end position="391"/>
    </location>
</feature>
<dbReference type="Pfam" id="PF00385">
    <property type="entry name" value="Chromo"/>
    <property type="match status" value="1"/>
</dbReference>
<dbReference type="EMBL" id="JAUUTY010000004">
    <property type="protein sequence ID" value="KAK1652046.1"/>
    <property type="molecule type" value="Genomic_DNA"/>
</dbReference>
<sequence length="419" mass="45246">MRSSCASAWPTASWPRHGAWTRDYSSMGGASSCRIMATCATGPCPWRILQVTRASRRPCTVSALIFTFQGMASGARRVRRVSRAGGTRRRRSVRRAYATAGRAVPVWADISMDFIEGLPKVGGKSVILTVVDRFSKCALHRLGHPYTAASWHAPSSTASFASTGFRPPSSVIVIRCSRVTSGGPLWVGGREARMSTAFHPRTDGGPRSSTRSSPCTAASRGSSELGWVAGVGRNAQHPTAPAHTLPEVVTEADDASLCVGTARARRMTCCVPATRYGRGAPGLFSSQVARRYYDAHHREAEFAVGDGSAPPSSPDDPVLGPALPAQVGPSLRRSSTYFGWASRAAPASVARVLKAQQRRGVWHVLVHWTGLPEDEATWEKLEDLRQQFPEVQLEDELFEKAGRDVMVGLTYTRKKPTSG</sequence>
<evidence type="ECO:0000313" key="4">
    <source>
        <dbReference type="Proteomes" id="UP001231189"/>
    </source>
</evidence>
<accession>A0AAD8SIK3</accession>
<evidence type="ECO:0000259" key="2">
    <source>
        <dbReference type="PROSITE" id="PS50013"/>
    </source>
</evidence>
<dbReference type="PROSITE" id="PS50013">
    <property type="entry name" value="CHROMO_2"/>
    <property type="match status" value="1"/>
</dbReference>
<evidence type="ECO:0000256" key="1">
    <source>
        <dbReference type="SAM" id="MobiDB-lite"/>
    </source>
</evidence>
<name>A0AAD8SIK3_LOLMU</name>
<comment type="caution">
    <text evidence="3">The sequence shown here is derived from an EMBL/GenBank/DDBJ whole genome shotgun (WGS) entry which is preliminary data.</text>
</comment>
<dbReference type="InterPro" id="IPR023780">
    <property type="entry name" value="Chromo_domain"/>
</dbReference>
<dbReference type="SMART" id="SM00298">
    <property type="entry name" value="CHROMO"/>
    <property type="match status" value="1"/>
</dbReference>
<feature type="region of interest" description="Disordered" evidence="1">
    <location>
        <begin position="196"/>
        <end position="221"/>
    </location>
</feature>
<dbReference type="InterPro" id="IPR000953">
    <property type="entry name" value="Chromo/chromo_shadow_dom"/>
</dbReference>
<dbReference type="Gene3D" id="2.40.50.40">
    <property type="match status" value="1"/>
</dbReference>
<gene>
    <name evidence="3" type="ORF">QYE76_069851</name>
</gene>
<keyword evidence="4" id="KW-1185">Reference proteome</keyword>
<protein>
    <recommendedName>
        <fullName evidence="2">Chromo domain-containing protein</fullName>
    </recommendedName>
</protein>
<feature type="compositionally biased region" description="Polar residues" evidence="1">
    <location>
        <begin position="207"/>
        <end position="221"/>
    </location>
</feature>
<dbReference type="Proteomes" id="UP001231189">
    <property type="component" value="Unassembled WGS sequence"/>
</dbReference>